<reference evidence="1 2" key="1">
    <citation type="submission" date="2019-08" db="EMBL/GenBank/DDBJ databases">
        <title>Deep-cultivation of Planctomycetes and their phenomic and genomic characterization uncovers novel biology.</title>
        <authorList>
            <person name="Wiegand S."/>
            <person name="Jogler M."/>
            <person name="Boedeker C."/>
            <person name="Pinto D."/>
            <person name="Vollmers J."/>
            <person name="Rivas-Marin E."/>
            <person name="Kohn T."/>
            <person name="Peeters S.H."/>
            <person name="Heuer A."/>
            <person name="Rast P."/>
            <person name="Oberbeckmann S."/>
            <person name="Bunk B."/>
            <person name="Jeske O."/>
            <person name="Meyerdierks A."/>
            <person name="Storesund J.E."/>
            <person name="Kallscheuer N."/>
            <person name="Luecker S."/>
            <person name="Lage O.M."/>
            <person name="Pohl T."/>
            <person name="Merkel B.J."/>
            <person name="Hornburger P."/>
            <person name="Mueller R.-W."/>
            <person name="Bruemmer F."/>
            <person name="Labrenz M."/>
            <person name="Spormann A.M."/>
            <person name="Op den Camp H."/>
            <person name="Overmann J."/>
            <person name="Amann R."/>
            <person name="Jetten M.S.M."/>
            <person name="Mascher T."/>
            <person name="Medema M.H."/>
            <person name="Devos D.P."/>
            <person name="Kaster A.-K."/>
            <person name="Ovreas L."/>
            <person name="Rohde M."/>
            <person name="Galperin M.Y."/>
            <person name="Jogler C."/>
        </authorList>
    </citation>
    <scope>NUCLEOTIDE SEQUENCE [LARGE SCALE GENOMIC DNA]</scope>
    <source>
        <strain evidence="1 2">FC18</strain>
    </source>
</reference>
<dbReference type="AlphaFoldDB" id="A0A5B9PGZ8"/>
<evidence type="ECO:0000313" key="1">
    <source>
        <dbReference type="EMBL" id="QEG24540.1"/>
    </source>
</evidence>
<proteinExistence type="predicted"/>
<dbReference type="STRING" id="980251.GCA_001642875_01109"/>
<sequence>MTEPMTDRQRVVEIDQLLSHVWMVRTFLKHSEEAEEDDELCEVHRTLYDYMLALGGPLKDGDDAKYLKQAKKKLKKLRNATELFLEIQPEISSHTNFQMAAASLKLAVDQVALLVRPPSNEA</sequence>
<dbReference type="EMBL" id="CP042912">
    <property type="protein sequence ID" value="QEG24540.1"/>
    <property type="molecule type" value="Genomic_DNA"/>
</dbReference>
<organism evidence="1 2">
    <name type="scientific">Mariniblastus fucicola</name>
    <dbReference type="NCBI Taxonomy" id="980251"/>
    <lineage>
        <taxon>Bacteria</taxon>
        <taxon>Pseudomonadati</taxon>
        <taxon>Planctomycetota</taxon>
        <taxon>Planctomycetia</taxon>
        <taxon>Pirellulales</taxon>
        <taxon>Pirellulaceae</taxon>
        <taxon>Mariniblastus</taxon>
    </lineage>
</organism>
<protein>
    <submittedName>
        <fullName evidence="1">Uncharacterized protein</fullName>
    </submittedName>
</protein>
<name>A0A5B9PGZ8_9BACT</name>
<accession>A0A5B9PGZ8</accession>
<evidence type="ECO:0000313" key="2">
    <source>
        <dbReference type="Proteomes" id="UP000322214"/>
    </source>
</evidence>
<dbReference type="RefSeq" id="WP_075083887.1">
    <property type="nucleotide sequence ID" value="NZ_CP042912.1"/>
</dbReference>
<dbReference type="OrthoDB" id="281568at2"/>
<gene>
    <name evidence="1" type="ORF">MFFC18_44600</name>
</gene>
<keyword evidence="2" id="KW-1185">Reference proteome</keyword>
<dbReference type="KEGG" id="mff:MFFC18_44600"/>
<dbReference type="Proteomes" id="UP000322214">
    <property type="component" value="Chromosome"/>
</dbReference>